<feature type="region of interest" description="Disordered" evidence="1">
    <location>
        <begin position="105"/>
        <end position="162"/>
    </location>
</feature>
<proteinExistence type="predicted"/>
<evidence type="ECO:0000256" key="1">
    <source>
        <dbReference type="SAM" id="MobiDB-lite"/>
    </source>
</evidence>
<name>A0A7R9HUC9_9NEOP</name>
<organism evidence="2">
    <name type="scientific">Timema monikensis</name>
    <dbReference type="NCBI Taxonomy" id="170555"/>
    <lineage>
        <taxon>Eukaryota</taxon>
        <taxon>Metazoa</taxon>
        <taxon>Ecdysozoa</taxon>
        <taxon>Arthropoda</taxon>
        <taxon>Hexapoda</taxon>
        <taxon>Insecta</taxon>
        <taxon>Pterygota</taxon>
        <taxon>Neoptera</taxon>
        <taxon>Polyneoptera</taxon>
        <taxon>Phasmatodea</taxon>
        <taxon>Timematodea</taxon>
        <taxon>Timematoidea</taxon>
        <taxon>Timematidae</taxon>
        <taxon>Timema</taxon>
    </lineage>
</organism>
<gene>
    <name evidence="2" type="ORF">TMSB3V08_LOCUS9748</name>
</gene>
<sequence length="336" mass="36905">MVKSSANKADSYLAVLVRARTMEEVSEGVTLCNDEDDSAVEETILLGVKCAKDHDPSKRSGAGSEEIYQPTSWVFNALQFLGSCELPANVTVEVVATKEAPQTECTDANQAEQHSEDHCGSPLPQTPTVVTTPRPMAASSSSIVSLLSQQPDKKQKTQGPTAKQNELLSLACKYLANSSKEGNVNDEYLGITKVRAKKLKDVHPRQRLFAEKAINDVLFEVQLGTLHKDSVGDDVTRFLAVPLGKRFNKLLNEYLKVNANLSSTEIQFLIFFTLSAKMLKVSELILKTNYELRVATTLKEPDYCAHRLKLTLPTVDTGVTRVRRQSLAVTTSDSST</sequence>
<protein>
    <submittedName>
        <fullName evidence="2">Uncharacterized protein</fullName>
    </submittedName>
</protein>
<dbReference type="EMBL" id="OB796104">
    <property type="protein sequence ID" value="CAD7433059.1"/>
    <property type="molecule type" value="Genomic_DNA"/>
</dbReference>
<dbReference type="AlphaFoldDB" id="A0A7R9HUC9"/>
<reference evidence="2" key="1">
    <citation type="submission" date="2020-11" db="EMBL/GenBank/DDBJ databases">
        <authorList>
            <person name="Tran Van P."/>
        </authorList>
    </citation>
    <scope>NUCLEOTIDE SEQUENCE</scope>
</reference>
<evidence type="ECO:0000313" key="2">
    <source>
        <dbReference type="EMBL" id="CAD7433059.1"/>
    </source>
</evidence>
<accession>A0A7R9HUC9</accession>
<feature type="compositionally biased region" description="Low complexity" evidence="1">
    <location>
        <begin position="122"/>
        <end position="148"/>
    </location>
</feature>